<evidence type="ECO:0000256" key="1">
    <source>
        <dbReference type="ARBA" id="ARBA00001917"/>
    </source>
</evidence>
<dbReference type="EC" id="1.3.5.2" evidence="6 14"/>
<evidence type="ECO:0000256" key="14">
    <source>
        <dbReference type="NCBIfam" id="TIGR01036"/>
    </source>
</evidence>
<comment type="cofactor">
    <cofactor evidence="1">
        <name>FMN</name>
        <dbReference type="ChEBI" id="CHEBI:58210"/>
    </cofactor>
</comment>
<dbReference type="SUPFAM" id="SSF51395">
    <property type="entry name" value="FMN-linked oxidoreductases"/>
    <property type="match status" value="1"/>
</dbReference>
<dbReference type="InterPro" id="IPR050074">
    <property type="entry name" value="DHO_dehydrogenase"/>
</dbReference>
<comment type="pathway">
    <text evidence="4">Pyrimidine metabolism; UMP biosynthesis via de novo pathway; orotate from (S)-dihydroorotate (quinone route): step 1/1.</text>
</comment>
<feature type="domain" description="Dihydroorotate dehydrogenase catalytic" evidence="15">
    <location>
        <begin position="44"/>
        <end position="336"/>
    </location>
</feature>
<evidence type="ECO:0000256" key="11">
    <source>
        <dbReference type="ARBA" id="ARBA00023002"/>
    </source>
</evidence>
<evidence type="ECO:0000259" key="15">
    <source>
        <dbReference type="Pfam" id="PF01180"/>
    </source>
</evidence>
<evidence type="ECO:0000256" key="4">
    <source>
        <dbReference type="ARBA" id="ARBA00005161"/>
    </source>
</evidence>
<dbReference type="GO" id="GO:0106430">
    <property type="term" value="F:dihydroorotate dehydrogenase (quinone) activity"/>
    <property type="evidence" value="ECO:0007669"/>
    <property type="project" value="UniProtKB-EC"/>
</dbReference>
<dbReference type="RefSeq" id="WP_379877799.1">
    <property type="nucleotide sequence ID" value="NZ_JBHUIP010000014.1"/>
</dbReference>
<dbReference type="Pfam" id="PF01180">
    <property type="entry name" value="DHO_dh"/>
    <property type="match status" value="1"/>
</dbReference>
<dbReference type="EMBL" id="JBHUIP010000014">
    <property type="protein sequence ID" value="MFD2264689.1"/>
    <property type="molecule type" value="Genomic_DNA"/>
</dbReference>
<dbReference type="InterPro" id="IPR001295">
    <property type="entry name" value="Dihydroorotate_DH_CS"/>
</dbReference>
<proteinExistence type="inferred from homology"/>
<evidence type="ECO:0000256" key="8">
    <source>
        <dbReference type="ARBA" id="ARBA00022630"/>
    </source>
</evidence>
<dbReference type="InterPro" id="IPR013785">
    <property type="entry name" value="Aldolase_TIM"/>
</dbReference>
<evidence type="ECO:0000256" key="10">
    <source>
        <dbReference type="ARBA" id="ARBA00022975"/>
    </source>
</evidence>
<evidence type="ECO:0000256" key="7">
    <source>
        <dbReference type="ARBA" id="ARBA00018366"/>
    </source>
</evidence>
<keyword evidence="9" id="KW-0288">FMN</keyword>
<sequence length="353" mass="38438">MFDYFPALRPILHRLDPEEAHLWTLRALELGIVPTQPLMLDAALRTTIFGKSIDNPIGLAAGFDKNARVFHKMYRQGFGFTEIGGVTPRPQAGNPRPRLFRLAEDEAVINRMGFNNDGMEAVRGRLVAHRTADMLVGVNLAANIDSEDPADDFVTLARRFSPHADFLTLDISCPNTANGKMFLSPGPLQDLLDRLSAMYGDLSAPKRPALAAKIAPDIEEEELDKILEVLTGFGIDAMILSNTTIDRPEDVRGAQKDERGGMSGRPLFNRSTALLSKVYAKTGGKLPLVGVGGVSSAADAYLKIRAGASVVQLYTALVFQGPAMVTRLKLDLADMLRRDGFQNVAEAIGADHR</sequence>
<keyword evidence="17" id="KW-1185">Reference proteome</keyword>
<dbReference type="PANTHER" id="PTHR48109:SF4">
    <property type="entry name" value="DIHYDROOROTATE DEHYDROGENASE (QUINONE), MITOCHONDRIAL"/>
    <property type="match status" value="1"/>
</dbReference>
<dbReference type="NCBIfam" id="TIGR01036">
    <property type="entry name" value="pyrD_sub2"/>
    <property type="match status" value="1"/>
</dbReference>
<keyword evidence="11 16" id="KW-0560">Oxidoreductase</keyword>
<evidence type="ECO:0000256" key="12">
    <source>
        <dbReference type="ARBA" id="ARBA00023136"/>
    </source>
</evidence>
<keyword evidence="12" id="KW-0472">Membrane</keyword>
<dbReference type="Proteomes" id="UP001597295">
    <property type="component" value="Unassembled WGS sequence"/>
</dbReference>
<comment type="similarity">
    <text evidence="5">Belongs to the dihydroorotate dehydrogenase family. Type 2 subfamily.</text>
</comment>
<evidence type="ECO:0000313" key="17">
    <source>
        <dbReference type="Proteomes" id="UP001597295"/>
    </source>
</evidence>
<evidence type="ECO:0000313" key="16">
    <source>
        <dbReference type="EMBL" id="MFD2264689.1"/>
    </source>
</evidence>
<dbReference type="Gene3D" id="3.20.20.70">
    <property type="entry name" value="Aldolase class I"/>
    <property type="match status" value="1"/>
</dbReference>
<gene>
    <name evidence="16" type="ORF">ACFSM5_17420</name>
</gene>
<reference evidence="17" key="1">
    <citation type="journal article" date="2019" name="Int. J. Syst. Evol. Microbiol.">
        <title>The Global Catalogue of Microorganisms (GCM) 10K type strain sequencing project: providing services to taxonomists for standard genome sequencing and annotation.</title>
        <authorList>
            <consortium name="The Broad Institute Genomics Platform"/>
            <consortium name="The Broad Institute Genome Sequencing Center for Infectious Disease"/>
            <person name="Wu L."/>
            <person name="Ma J."/>
        </authorList>
    </citation>
    <scope>NUCLEOTIDE SEQUENCE [LARGE SCALE GENOMIC DNA]</scope>
    <source>
        <strain evidence="17">CGMCC 1.19062</strain>
    </source>
</reference>
<evidence type="ECO:0000256" key="9">
    <source>
        <dbReference type="ARBA" id="ARBA00022643"/>
    </source>
</evidence>
<evidence type="ECO:0000256" key="13">
    <source>
        <dbReference type="ARBA" id="ARBA00048639"/>
    </source>
</evidence>
<keyword evidence="10" id="KW-0665">Pyrimidine biosynthesis</keyword>
<dbReference type="NCBIfam" id="NF003652">
    <property type="entry name" value="PRK05286.2-5"/>
    <property type="match status" value="1"/>
</dbReference>
<evidence type="ECO:0000256" key="2">
    <source>
        <dbReference type="ARBA" id="ARBA00003125"/>
    </source>
</evidence>
<comment type="subcellular location">
    <subcellularLocation>
        <location evidence="3">Membrane</location>
    </subcellularLocation>
</comment>
<dbReference type="CDD" id="cd04738">
    <property type="entry name" value="DHOD_2_like"/>
    <property type="match status" value="1"/>
</dbReference>
<protein>
    <recommendedName>
        <fullName evidence="7 14">Dihydroorotate dehydrogenase (quinone)</fullName>
        <ecNumber evidence="6 14">1.3.5.2</ecNumber>
    </recommendedName>
</protein>
<dbReference type="InterPro" id="IPR012135">
    <property type="entry name" value="Dihydroorotate_DH_1_2"/>
</dbReference>
<dbReference type="InterPro" id="IPR005720">
    <property type="entry name" value="Dihydroorotate_DH_cat"/>
</dbReference>
<organism evidence="16 17">
    <name type="scientific">Lacibacterium aquatile</name>
    <dbReference type="NCBI Taxonomy" id="1168082"/>
    <lineage>
        <taxon>Bacteria</taxon>
        <taxon>Pseudomonadati</taxon>
        <taxon>Pseudomonadota</taxon>
        <taxon>Alphaproteobacteria</taxon>
        <taxon>Rhodospirillales</taxon>
        <taxon>Rhodospirillaceae</taxon>
    </lineage>
</organism>
<dbReference type="PROSITE" id="PS00911">
    <property type="entry name" value="DHODEHASE_1"/>
    <property type="match status" value="1"/>
</dbReference>
<dbReference type="PROSITE" id="PS00912">
    <property type="entry name" value="DHODEHASE_2"/>
    <property type="match status" value="1"/>
</dbReference>
<evidence type="ECO:0000256" key="5">
    <source>
        <dbReference type="ARBA" id="ARBA00005359"/>
    </source>
</evidence>
<comment type="caution">
    <text evidence="16">The sequence shown here is derived from an EMBL/GenBank/DDBJ whole genome shotgun (WGS) entry which is preliminary data.</text>
</comment>
<dbReference type="NCBIfam" id="NF003645">
    <property type="entry name" value="PRK05286.1-2"/>
    <property type="match status" value="1"/>
</dbReference>
<evidence type="ECO:0000256" key="6">
    <source>
        <dbReference type="ARBA" id="ARBA00012791"/>
    </source>
</evidence>
<keyword evidence="8" id="KW-0285">Flavoprotein</keyword>
<dbReference type="PANTHER" id="PTHR48109">
    <property type="entry name" value="DIHYDROOROTATE DEHYDROGENASE (QUINONE), MITOCHONDRIAL-RELATED"/>
    <property type="match status" value="1"/>
</dbReference>
<name>A0ABW5DY09_9PROT</name>
<evidence type="ECO:0000256" key="3">
    <source>
        <dbReference type="ARBA" id="ARBA00004370"/>
    </source>
</evidence>
<dbReference type="InterPro" id="IPR005719">
    <property type="entry name" value="Dihydroorotate_DH_2"/>
</dbReference>
<comment type="function">
    <text evidence="2">Catalyzes the conversion of dihydroorotate to orotate with quinone as electron acceptor.</text>
</comment>
<comment type="catalytic activity">
    <reaction evidence="13">
        <text>(S)-dihydroorotate + a quinone = orotate + a quinol</text>
        <dbReference type="Rhea" id="RHEA:30187"/>
        <dbReference type="ChEBI" id="CHEBI:24646"/>
        <dbReference type="ChEBI" id="CHEBI:30839"/>
        <dbReference type="ChEBI" id="CHEBI:30864"/>
        <dbReference type="ChEBI" id="CHEBI:132124"/>
        <dbReference type="EC" id="1.3.5.2"/>
    </reaction>
</comment>
<dbReference type="PIRSF" id="PIRSF000164">
    <property type="entry name" value="DHO_oxidase"/>
    <property type="match status" value="1"/>
</dbReference>
<accession>A0ABW5DY09</accession>